<dbReference type="Pfam" id="PF09723">
    <property type="entry name" value="Zn_ribbon_8"/>
    <property type="match status" value="1"/>
</dbReference>
<accession>A0A7W8LC80</accession>
<gene>
    <name evidence="3" type="ORF">HDG41_006458</name>
</gene>
<proteinExistence type="predicted"/>
<feature type="domain" description="Putative regulatory protein FmdB zinc ribbon" evidence="2">
    <location>
        <begin position="10"/>
        <end position="49"/>
    </location>
</feature>
<evidence type="ECO:0000259" key="2">
    <source>
        <dbReference type="SMART" id="SM00834"/>
    </source>
</evidence>
<dbReference type="AlphaFoldDB" id="A0A7W8LC80"/>
<dbReference type="Proteomes" id="UP000592820">
    <property type="component" value="Unassembled WGS sequence"/>
</dbReference>
<organism evidence="3 4">
    <name type="scientific">Paraburkholderia youngii</name>
    <dbReference type="NCBI Taxonomy" id="2782701"/>
    <lineage>
        <taxon>Bacteria</taxon>
        <taxon>Pseudomonadati</taxon>
        <taxon>Pseudomonadota</taxon>
        <taxon>Betaproteobacteria</taxon>
        <taxon>Burkholderiales</taxon>
        <taxon>Burkholderiaceae</taxon>
        <taxon>Paraburkholderia</taxon>
    </lineage>
</organism>
<dbReference type="EMBL" id="JACHDE010000019">
    <property type="protein sequence ID" value="MBB5404362.1"/>
    <property type="molecule type" value="Genomic_DNA"/>
</dbReference>
<evidence type="ECO:0000256" key="1">
    <source>
        <dbReference type="SAM" id="MobiDB-lite"/>
    </source>
</evidence>
<dbReference type="SMART" id="SM00834">
    <property type="entry name" value="CxxC_CXXC_SSSS"/>
    <property type="match status" value="1"/>
</dbReference>
<comment type="caution">
    <text evidence="3">The sequence shown here is derived from an EMBL/GenBank/DDBJ whole genome shotgun (WGS) entry which is preliminary data.</text>
</comment>
<feature type="region of interest" description="Disordered" evidence="1">
    <location>
        <begin position="69"/>
        <end position="89"/>
    </location>
</feature>
<protein>
    <submittedName>
        <fullName evidence="3">Putative FmdB family regulatory protein</fullName>
    </submittedName>
</protein>
<dbReference type="NCBIfam" id="TIGR02605">
    <property type="entry name" value="CxxC_CxxC_SSSS"/>
    <property type="match status" value="1"/>
</dbReference>
<name>A0A7W8LC80_9BURK</name>
<sequence length="89" mass="9993">MFPVDLPLVMPLYDYVCRNCRLRFETLVRTNSPVACPRCQSTELEKQVSAPSAPARSRAIIAAARRQAAHEGHFSNYSTADRSKLLREG</sequence>
<reference evidence="3 4" key="1">
    <citation type="submission" date="2020-08" db="EMBL/GenBank/DDBJ databases">
        <title>Genomic Encyclopedia of Type Strains, Phase IV (KMG-V): Genome sequencing to study the core and pangenomes of soil and plant-associated prokaryotes.</title>
        <authorList>
            <person name="Whitman W."/>
        </authorList>
    </citation>
    <scope>NUCLEOTIDE SEQUENCE [LARGE SCALE GENOMIC DNA]</scope>
    <source>
        <strain evidence="3 4">JPY162</strain>
    </source>
</reference>
<evidence type="ECO:0000313" key="4">
    <source>
        <dbReference type="Proteomes" id="UP000592820"/>
    </source>
</evidence>
<dbReference type="InterPro" id="IPR013429">
    <property type="entry name" value="Regulatory_FmdB_Zinc_ribbon"/>
</dbReference>
<evidence type="ECO:0000313" key="3">
    <source>
        <dbReference type="EMBL" id="MBB5404362.1"/>
    </source>
</evidence>